<name>A0ABW4ZII4_9SPHI</name>
<sequence length="283" mass="30728">MKKIILSSLGSLLMLICLSPRSQAQEITLTQIWQSDTSIRTPESVLFEPKENVLYVSCINGNPTADNKSSFISKMSPDGKVLTLKFTNGLNSPKGMGILDNKLYVTEITGVAEIDLASGKIIKRYPVEGAKFLNDIAVDTKNGIIYISDSGTNKLHALKNGRITLISEDALLKGINGLLMQKNQLLIGNGNGSLLSLNTATNTLSTIAKGMGGIDGIVGLANEKYIVSEWGGKVWYVNSGTPQLLIDSSKEKINTADMEYNSKTKTLYIPNFYHNTVTAYTVK</sequence>
<dbReference type="RefSeq" id="WP_255899068.1">
    <property type="nucleotide sequence ID" value="NZ_JAFMZO010000001.1"/>
</dbReference>
<comment type="caution">
    <text evidence="2">The sequence shown here is derived from an EMBL/GenBank/DDBJ whole genome shotgun (WGS) entry which is preliminary data.</text>
</comment>
<dbReference type="InterPro" id="IPR011042">
    <property type="entry name" value="6-blade_b-propeller_TolB-like"/>
</dbReference>
<keyword evidence="3" id="KW-1185">Reference proteome</keyword>
<dbReference type="Gene3D" id="2.120.10.30">
    <property type="entry name" value="TolB, C-terminal domain"/>
    <property type="match status" value="1"/>
</dbReference>
<feature type="signal peptide" evidence="1">
    <location>
        <begin position="1"/>
        <end position="24"/>
    </location>
</feature>
<evidence type="ECO:0000256" key="1">
    <source>
        <dbReference type="SAM" id="SignalP"/>
    </source>
</evidence>
<dbReference type="Proteomes" id="UP001597387">
    <property type="component" value="Unassembled WGS sequence"/>
</dbReference>
<protein>
    <recommendedName>
        <fullName evidence="4">ATP/GTP-binding protein</fullName>
    </recommendedName>
</protein>
<evidence type="ECO:0000313" key="2">
    <source>
        <dbReference type="EMBL" id="MFD2161545.1"/>
    </source>
</evidence>
<feature type="chain" id="PRO_5045654986" description="ATP/GTP-binding protein" evidence="1">
    <location>
        <begin position="25"/>
        <end position="283"/>
    </location>
</feature>
<gene>
    <name evidence="2" type="ORF">ACFSJU_04020</name>
</gene>
<evidence type="ECO:0008006" key="4">
    <source>
        <dbReference type="Google" id="ProtNLM"/>
    </source>
</evidence>
<keyword evidence="1" id="KW-0732">Signal</keyword>
<dbReference type="SUPFAM" id="SSF63829">
    <property type="entry name" value="Calcium-dependent phosphotriesterase"/>
    <property type="match status" value="1"/>
</dbReference>
<reference evidence="3" key="1">
    <citation type="journal article" date="2019" name="Int. J. Syst. Evol. Microbiol.">
        <title>The Global Catalogue of Microorganisms (GCM) 10K type strain sequencing project: providing services to taxonomists for standard genome sequencing and annotation.</title>
        <authorList>
            <consortium name="The Broad Institute Genomics Platform"/>
            <consortium name="The Broad Institute Genome Sequencing Center for Infectious Disease"/>
            <person name="Wu L."/>
            <person name="Ma J."/>
        </authorList>
    </citation>
    <scope>NUCLEOTIDE SEQUENCE [LARGE SCALE GENOMIC DNA]</scope>
    <source>
        <strain evidence="3">KCTC 42217</strain>
    </source>
</reference>
<evidence type="ECO:0000313" key="3">
    <source>
        <dbReference type="Proteomes" id="UP001597387"/>
    </source>
</evidence>
<dbReference type="EMBL" id="JBHUHZ010000001">
    <property type="protein sequence ID" value="MFD2161545.1"/>
    <property type="molecule type" value="Genomic_DNA"/>
</dbReference>
<organism evidence="2 3">
    <name type="scientific">Paradesertivirga mongoliensis</name>
    <dbReference type="NCBI Taxonomy" id="2100740"/>
    <lineage>
        <taxon>Bacteria</taxon>
        <taxon>Pseudomonadati</taxon>
        <taxon>Bacteroidota</taxon>
        <taxon>Sphingobacteriia</taxon>
        <taxon>Sphingobacteriales</taxon>
        <taxon>Sphingobacteriaceae</taxon>
        <taxon>Paradesertivirga</taxon>
    </lineage>
</organism>
<proteinExistence type="predicted"/>
<accession>A0ABW4ZII4</accession>